<sequence length="342" mass="37057">MPQGRLLITGATGMVGSLLMARVLEEGYTVRAMVRPTSNRAAFEGLDVEQFEADLADPESLPAALEGVDYVVNTAAHVGDWGPAEKFRAINVVALETMLIAARQQAQLKRWVQISSLGVYSATHHYGTDETTPPDLGGLDGYTATKAEAEVLLNQTIKADNFPATIIRPGFIYGPGDRHVVPRIIERLAAGQMKLIGDGKKMLNNTYADNLVDAIMLALDKEAAVGETFNIRDARLVSREEFVGAIADYMGLPMPKKVPEWLARSAVGFIEGFAKLRGATEAPLLTNARIKFLALNLDFSIAKAQEKLGYQPKTDFRDGIKTALDWAASENLIAPASDRKAG</sequence>
<accession>A0A7W5H9F5</accession>
<dbReference type="Proteomes" id="UP000536179">
    <property type="component" value="Unassembled WGS sequence"/>
</dbReference>
<gene>
    <name evidence="2" type="ORF">FHS27_006201</name>
</gene>
<proteinExistence type="predicted"/>
<feature type="domain" description="NAD-dependent epimerase/dehydratase" evidence="1">
    <location>
        <begin position="7"/>
        <end position="231"/>
    </location>
</feature>
<dbReference type="InterPro" id="IPR051783">
    <property type="entry name" value="NAD(P)-dependent_oxidoreduct"/>
</dbReference>
<comment type="caution">
    <text evidence="2">The sequence shown here is derived from an EMBL/GenBank/DDBJ whole genome shotgun (WGS) entry which is preliminary data.</text>
</comment>
<dbReference type="PANTHER" id="PTHR48079">
    <property type="entry name" value="PROTEIN YEEZ"/>
    <property type="match status" value="1"/>
</dbReference>
<organism evidence="2 3">
    <name type="scientific">Aporhodopirellula rubra</name>
    <dbReference type="NCBI Taxonomy" id="980271"/>
    <lineage>
        <taxon>Bacteria</taxon>
        <taxon>Pseudomonadati</taxon>
        <taxon>Planctomycetota</taxon>
        <taxon>Planctomycetia</taxon>
        <taxon>Pirellulales</taxon>
        <taxon>Pirellulaceae</taxon>
        <taxon>Aporhodopirellula</taxon>
    </lineage>
</organism>
<dbReference type="Gene3D" id="3.40.50.720">
    <property type="entry name" value="NAD(P)-binding Rossmann-like Domain"/>
    <property type="match status" value="1"/>
</dbReference>
<dbReference type="GO" id="GO:0005737">
    <property type="term" value="C:cytoplasm"/>
    <property type="evidence" value="ECO:0007669"/>
    <property type="project" value="TreeGrafter"/>
</dbReference>
<keyword evidence="3" id="KW-1185">Reference proteome</keyword>
<reference evidence="2 3" key="1">
    <citation type="submission" date="2020-08" db="EMBL/GenBank/DDBJ databases">
        <title>Genomic Encyclopedia of Type Strains, Phase III (KMG-III): the genomes of soil and plant-associated and newly described type strains.</title>
        <authorList>
            <person name="Whitman W."/>
        </authorList>
    </citation>
    <scope>NUCLEOTIDE SEQUENCE [LARGE SCALE GENOMIC DNA]</scope>
    <source>
        <strain evidence="2 3">CECT 8075</strain>
    </source>
</reference>
<dbReference type="InterPro" id="IPR001509">
    <property type="entry name" value="Epimerase_deHydtase"/>
</dbReference>
<dbReference type="SUPFAM" id="SSF51735">
    <property type="entry name" value="NAD(P)-binding Rossmann-fold domains"/>
    <property type="match status" value="1"/>
</dbReference>
<dbReference type="AlphaFoldDB" id="A0A7W5H9F5"/>
<evidence type="ECO:0000313" key="3">
    <source>
        <dbReference type="Proteomes" id="UP000536179"/>
    </source>
</evidence>
<dbReference type="InterPro" id="IPR036291">
    <property type="entry name" value="NAD(P)-bd_dom_sf"/>
</dbReference>
<dbReference type="RefSeq" id="WP_184309601.1">
    <property type="nucleotide sequence ID" value="NZ_JACHXU010000036.1"/>
</dbReference>
<protein>
    <submittedName>
        <fullName evidence="2">Nucleoside-diphosphate-sugar epimerase</fullName>
    </submittedName>
</protein>
<evidence type="ECO:0000313" key="2">
    <source>
        <dbReference type="EMBL" id="MBB3210354.1"/>
    </source>
</evidence>
<dbReference type="Pfam" id="PF01370">
    <property type="entry name" value="Epimerase"/>
    <property type="match status" value="1"/>
</dbReference>
<dbReference type="GO" id="GO:0004029">
    <property type="term" value="F:aldehyde dehydrogenase (NAD+) activity"/>
    <property type="evidence" value="ECO:0007669"/>
    <property type="project" value="TreeGrafter"/>
</dbReference>
<evidence type="ECO:0000259" key="1">
    <source>
        <dbReference type="Pfam" id="PF01370"/>
    </source>
</evidence>
<name>A0A7W5H9F5_9BACT</name>
<dbReference type="EMBL" id="JACHXU010000036">
    <property type="protein sequence ID" value="MBB3210354.1"/>
    <property type="molecule type" value="Genomic_DNA"/>
</dbReference>
<dbReference type="PANTHER" id="PTHR48079:SF6">
    <property type="entry name" value="NAD(P)-BINDING DOMAIN-CONTAINING PROTEIN-RELATED"/>
    <property type="match status" value="1"/>
</dbReference>